<sequence length="136" mass="15499">MGQSSLNTTRLHVRYSETDQMGTFYNSRVLEWFECGRTELMRQLGVSYRQMESRGAMLPMIESHVEYLGRAVYDDELELTTTVSMSGKARVRFEIQIVNITTDQPLARGYTVHAITAPDGRPIRPPQWVTDAINGP</sequence>
<name>A0A0F9TEP8_9ZZZZ</name>
<dbReference type="InterPro" id="IPR050563">
    <property type="entry name" value="4-hydroxybenzoyl-CoA_TE"/>
</dbReference>
<proteinExistence type="inferred from homology"/>
<dbReference type="CDD" id="cd00586">
    <property type="entry name" value="4HBT"/>
    <property type="match status" value="1"/>
</dbReference>
<dbReference type="Gene3D" id="3.10.129.10">
    <property type="entry name" value="Hotdog Thioesterase"/>
    <property type="match status" value="1"/>
</dbReference>
<dbReference type="EMBL" id="LAZR01000346">
    <property type="protein sequence ID" value="KKN73302.1"/>
    <property type="molecule type" value="Genomic_DNA"/>
</dbReference>
<dbReference type="AlphaFoldDB" id="A0A0F9TEP8"/>
<dbReference type="PANTHER" id="PTHR31793:SF27">
    <property type="entry name" value="NOVEL THIOESTERASE SUPERFAMILY DOMAIN AND SAPOSIN A-TYPE DOMAIN CONTAINING PROTEIN (0610012H03RIK)"/>
    <property type="match status" value="1"/>
</dbReference>
<evidence type="ECO:0000256" key="2">
    <source>
        <dbReference type="ARBA" id="ARBA00022801"/>
    </source>
</evidence>
<accession>A0A0F9TEP8</accession>
<keyword evidence="2" id="KW-0378">Hydrolase</keyword>
<protein>
    <submittedName>
        <fullName evidence="3">Uncharacterized protein</fullName>
    </submittedName>
</protein>
<dbReference type="GO" id="GO:0047617">
    <property type="term" value="F:fatty acyl-CoA hydrolase activity"/>
    <property type="evidence" value="ECO:0007669"/>
    <property type="project" value="TreeGrafter"/>
</dbReference>
<reference evidence="3" key="1">
    <citation type="journal article" date="2015" name="Nature">
        <title>Complex archaea that bridge the gap between prokaryotes and eukaryotes.</title>
        <authorList>
            <person name="Spang A."/>
            <person name="Saw J.H."/>
            <person name="Jorgensen S.L."/>
            <person name="Zaremba-Niedzwiedzka K."/>
            <person name="Martijn J."/>
            <person name="Lind A.E."/>
            <person name="van Eijk R."/>
            <person name="Schleper C."/>
            <person name="Guy L."/>
            <person name="Ettema T.J."/>
        </authorList>
    </citation>
    <scope>NUCLEOTIDE SEQUENCE</scope>
</reference>
<organism evidence="3">
    <name type="scientific">marine sediment metagenome</name>
    <dbReference type="NCBI Taxonomy" id="412755"/>
    <lineage>
        <taxon>unclassified sequences</taxon>
        <taxon>metagenomes</taxon>
        <taxon>ecological metagenomes</taxon>
    </lineage>
</organism>
<evidence type="ECO:0000313" key="3">
    <source>
        <dbReference type="EMBL" id="KKN73302.1"/>
    </source>
</evidence>
<dbReference type="InterPro" id="IPR029069">
    <property type="entry name" value="HotDog_dom_sf"/>
</dbReference>
<dbReference type="PANTHER" id="PTHR31793">
    <property type="entry name" value="4-HYDROXYBENZOYL-COA THIOESTERASE FAMILY MEMBER"/>
    <property type="match status" value="1"/>
</dbReference>
<dbReference type="Pfam" id="PF13279">
    <property type="entry name" value="4HBT_2"/>
    <property type="match status" value="1"/>
</dbReference>
<dbReference type="PIRSF" id="PIRSF003230">
    <property type="entry name" value="YbgC"/>
    <property type="match status" value="1"/>
</dbReference>
<dbReference type="InterPro" id="IPR006684">
    <property type="entry name" value="YbgC/YbaW"/>
</dbReference>
<dbReference type="SUPFAM" id="SSF54637">
    <property type="entry name" value="Thioesterase/thiol ester dehydrase-isomerase"/>
    <property type="match status" value="1"/>
</dbReference>
<comment type="caution">
    <text evidence="3">The sequence shown here is derived from an EMBL/GenBank/DDBJ whole genome shotgun (WGS) entry which is preliminary data.</text>
</comment>
<gene>
    <name evidence="3" type="ORF">LCGC14_0401980</name>
</gene>
<comment type="similarity">
    <text evidence="1">Belongs to the 4-hydroxybenzoyl-CoA thioesterase family.</text>
</comment>
<evidence type="ECO:0000256" key="1">
    <source>
        <dbReference type="ARBA" id="ARBA00005953"/>
    </source>
</evidence>